<dbReference type="Pfam" id="PF00067">
    <property type="entry name" value="p450"/>
    <property type="match status" value="1"/>
</dbReference>
<keyword evidence="3 7" id="KW-0479">Metal-binding</keyword>
<keyword evidence="2 7" id="KW-0349">Heme</keyword>
<organism evidence="8 9">
    <name type="scientific">Actinokineospora globicatena</name>
    <dbReference type="NCBI Taxonomy" id="103729"/>
    <lineage>
        <taxon>Bacteria</taxon>
        <taxon>Bacillati</taxon>
        <taxon>Actinomycetota</taxon>
        <taxon>Actinomycetes</taxon>
        <taxon>Pseudonocardiales</taxon>
        <taxon>Pseudonocardiaceae</taxon>
        <taxon>Actinokineospora</taxon>
    </lineage>
</organism>
<dbReference type="InterPro" id="IPR002397">
    <property type="entry name" value="Cyt_P450_B"/>
</dbReference>
<dbReference type="PRINTS" id="PR00359">
    <property type="entry name" value="BP450"/>
</dbReference>
<evidence type="ECO:0000256" key="5">
    <source>
        <dbReference type="ARBA" id="ARBA00023004"/>
    </source>
</evidence>
<evidence type="ECO:0000256" key="2">
    <source>
        <dbReference type="ARBA" id="ARBA00022617"/>
    </source>
</evidence>
<dbReference type="PANTHER" id="PTHR46696">
    <property type="entry name" value="P450, PUTATIVE (EUROFUNG)-RELATED"/>
    <property type="match status" value="1"/>
</dbReference>
<evidence type="ECO:0000256" key="1">
    <source>
        <dbReference type="ARBA" id="ARBA00010617"/>
    </source>
</evidence>
<keyword evidence="4 7" id="KW-0560">Oxidoreductase</keyword>
<evidence type="ECO:0000256" key="3">
    <source>
        <dbReference type="ARBA" id="ARBA00022723"/>
    </source>
</evidence>
<keyword evidence="9" id="KW-1185">Reference proteome</keyword>
<evidence type="ECO:0000313" key="8">
    <source>
        <dbReference type="EMBL" id="GLW91838.1"/>
    </source>
</evidence>
<dbReference type="InterPro" id="IPR036396">
    <property type="entry name" value="Cyt_P450_sf"/>
</dbReference>
<accession>A0A9W6QJZ4</accession>
<evidence type="ECO:0000313" key="9">
    <source>
        <dbReference type="Proteomes" id="UP001165042"/>
    </source>
</evidence>
<dbReference type="RefSeq" id="WP_285610611.1">
    <property type="nucleotide sequence ID" value="NZ_BSSD01000003.1"/>
</dbReference>
<proteinExistence type="inferred from homology"/>
<dbReference type="EMBL" id="BSSD01000003">
    <property type="protein sequence ID" value="GLW91838.1"/>
    <property type="molecule type" value="Genomic_DNA"/>
</dbReference>
<comment type="similarity">
    <text evidence="1 7">Belongs to the cytochrome P450 family.</text>
</comment>
<dbReference type="GO" id="GO:0020037">
    <property type="term" value="F:heme binding"/>
    <property type="evidence" value="ECO:0007669"/>
    <property type="project" value="InterPro"/>
</dbReference>
<dbReference type="AlphaFoldDB" id="A0A9W6QJZ4"/>
<dbReference type="SUPFAM" id="SSF48264">
    <property type="entry name" value="Cytochrome P450"/>
    <property type="match status" value="1"/>
</dbReference>
<dbReference type="GO" id="GO:0005506">
    <property type="term" value="F:iron ion binding"/>
    <property type="evidence" value="ECO:0007669"/>
    <property type="project" value="InterPro"/>
</dbReference>
<dbReference type="GO" id="GO:0004497">
    <property type="term" value="F:monooxygenase activity"/>
    <property type="evidence" value="ECO:0007669"/>
    <property type="project" value="UniProtKB-KW"/>
</dbReference>
<dbReference type="GO" id="GO:0016705">
    <property type="term" value="F:oxidoreductase activity, acting on paired donors, with incorporation or reduction of molecular oxygen"/>
    <property type="evidence" value="ECO:0007669"/>
    <property type="project" value="InterPro"/>
</dbReference>
<sequence length="387" mass="40767">MGPIPEVAVTDPAVLADPFSAYAQARAVSPVAKLTGAGMPPMWAVTRHEPARAVLTDPRFVLSEASFMRPPGIPEHCQRYLHTMAEMDGPEHARVRAAAAPAFTARRTAALRPRIQAVVDRLLDSLAPDADLLRDFAGPLPMEVICELIGIPEADRPDWRGYGAAVAAGYGPGFLAAIPGIIASAQAAVAAKRVSPGADILSQLLGGELTETELVTLVWHLALAGQTPTNLIGNGVAALFAHPAQLDLLRGDPGLAPQAVEELMRWCGPQLLTTPRFATTDITIDGATIPQGGAMTVAICSANRDPAAFADPDRLDITRPLGAPGHLGFSHGPHFCLGAPLARLQTELALTTLLHRFPNLTPTSPHTVRTPDPGTWRLAELPVSLTG</sequence>
<evidence type="ECO:0000256" key="4">
    <source>
        <dbReference type="ARBA" id="ARBA00023002"/>
    </source>
</evidence>
<dbReference type="Gene3D" id="1.10.630.10">
    <property type="entry name" value="Cytochrome P450"/>
    <property type="match status" value="1"/>
</dbReference>
<gene>
    <name evidence="8" type="ORF">Aglo03_26540</name>
</gene>
<keyword evidence="5 7" id="KW-0408">Iron</keyword>
<dbReference type="PANTHER" id="PTHR46696:SF1">
    <property type="entry name" value="CYTOCHROME P450 YJIB-RELATED"/>
    <property type="match status" value="1"/>
</dbReference>
<dbReference type="InterPro" id="IPR017972">
    <property type="entry name" value="Cyt_P450_CS"/>
</dbReference>
<name>A0A9W6QJZ4_9PSEU</name>
<dbReference type="FunFam" id="1.10.630.10:FF:000018">
    <property type="entry name" value="Cytochrome P450 monooxygenase"/>
    <property type="match status" value="1"/>
</dbReference>
<comment type="caution">
    <text evidence="8">The sequence shown here is derived from an EMBL/GenBank/DDBJ whole genome shotgun (WGS) entry which is preliminary data.</text>
</comment>
<reference evidence="8" key="1">
    <citation type="submission" date="2023-02" db="EMBL/GenBank/DDBJ databases">
        <title>Actinokineospora globicatena NBRC 15670.</title>
        <authorList>
            <person name="Ichikawa N."/>
            <person name="Sato H."/>
            <person name="Tonouchi N."/>
        </authorList>
    </citation>
    <scope>NUCLEOTIDE SEQUENCE</scope>
    <source>
        <strain evidence="8">NBRC 15670</strain>
    </source>
</reference>
<evidence type="ECO:0000256" key="6">
    <source>
        <dbReference type="ARBA" id="ARBA00023033"/>
    </source>
</evidence>
<protein>
    <submittedName>
        <fullName evidence="8">Cytochrome P450</fullName>
    </submittedName>
</protein>
<dbReference type="Proteomes" id="UP001165042">
    <property type="component" value="Unassembled WGS sequence"/>
</dbReference>
<dbReference type="PROSITE" id="PS00086">
    <property type="entry name" value="CYTOCHROME_P450"/>
    <property type="match status" value="1"/>
</dbReference>
<dbReference type="InterPro" id="IPR001128">
    <property type="entry name" value="Cyt_P450"/>
</dbReference>
<keyword evidence="6 7" id="KW-0503">Monooxygenase</keyword>
<evidence type="ECO:0000256" key="7">
    <source>
        <dbReference type="RuleBase" id="RU000461"/>
    </source>
</evidence>